<dbReference type="Proteomes" id="UP000005709">
    <property type="component" value="Unassembled WGS sequence"/>
</dbReference>
<keyword evidence="2" id="KW-1185">Reference proteome</keyword>
<protein>
    <submittedName>
        <fullName evidence="1">Uncharacterized protein</fullName>
    </submittedName>
</protein>
<proteinExistence type="predicted"/>
<sequence>MSAQGEDKVEKITSIDIYISPFYSAKEGKPEYVHVYEPIDDLLMKNDVASLKKAIKIIEDAPDMVAPTTLMTVAARAYDLGLKDDAVFWFYAGKNRFLTFARVIDIKDEMFRQTESANAAFLQLVGNVVNPYAFCDLAKQRDAAARARDWVKAHPYKAIFDEKFPSRFVDRAAALKAAEDKMDAALLRQDEFFADPAKKADFLAKRKANNADKRFCD</sequence>
<name>C8PJ10_9BACT</name>
<dbReference type="eggNOG" id="ENOG5032XW1">
    <property type="taxonomic scope" value="Bacteria"/>
</dbReference>
<gene>
    <name evidence="1" type="ORF">CAMGR0001_1209</name>
</gene>
<dbReference type="AlphaFoldDB" id="C8PJ10"/>
<evidence type="ECO:0000313" key="1">
    <source>
        <dbReference type="EMBL" id="EEV16915.1"/>
    </source>
</evidence>
<comment type="caution">
    <text evidence="1">The sequence shown here is derived from an EMBL/GenBank/DDBJ whole genome shotgun (WGS) entry which is preliminary data.</text>
</comment>
<evidence type="ECO:0000313" key="2">
    <source>
        <dbReference type="Proteomes" id="UP000005709"/>
    </source>
</evidence>
<accession>C8PJ10</accession>
<organism evidence="1 2">
    <name type="scientific">Campylobacter gracilis RM3268</name>
    <dbReference type="NCBI Taxonomy" id="553220"/>
    <lineage>
        <taxon>Bacteria</taxon>
        <taxon>Pseudomonadati</taxon>
        <taxon>Campylobacterota</taxon>
        <taxon>Epsilonproteobacteria</taxon>
        <taxon>Campylobacterales</taxon>
        <taxon>Campylobacteraceae</taxon>
        <taxon>Campylobacter</taxon>
    </lineage>
</organism>
<reference evidence="1 2" key="1">
    <citation type="submission" date="2009-07" db="EMBL/GenBank/DDBJ databases">
        <authorList>
            <person name="Madupu R."/>
            <person name="Sebastian Y."/>
            <person name="Durkin A.S."/>
            <person name="Torralba M."/>
            <person name="Methe B."/>
            <person name="Sutton G.G."/>
            <person name="Strausberg R.L."/>
            <person name="Nelson K.E."/>
        </authorList>
    </citation>
    <scope>NUCLEOTIDE SEQUENCE [LARGE SCALE GENOMIC DNA]</scope>
    <source>
        <strain evidence="1 2">RM3268</strain>
    </source>
</reference>
<dbReference type="EMBL" id="ACYG01000027">
    <property type="protein sequence ID" value="EEV16915.1"/>
    <property type="molecule type" value="Genomic_DNA"/>
</dbReference>